<keyword evidence="1" id="KW-1133">Transmembrane helix</keyword>
<name>A0A2G5K7Y8_9RHOB</name>
<accession>A0A2G5K7Y8</accession>
<dbReference type="Proteomes" id="UP000231516">
    <property type="component" value="Unassembled WGS sequence"/>
</dbReference>
<keyword evidence="1" id="KW-0472">Membrane</keyword>
<evidence type="ECO:0000256" key="1">
    <source>
        <dbReference type="SAM" id="Phobius"/>
    </source>
</evidence>
<dbReference type="RefSeq" id="WP_099592034.1">
    <property type="nucleotide sequence ID" value="NZ_MDGM01000009.1"/>
</dbReference>
<reference evidence="2 3" key="1">
    <citation type="submission" date="2016-08" db="EMBL/GenBank/DDBJ databases">
        <title>Draft genome of Amylibacter sp. strain 4G11.</title>
        <authorList>
            <person name="Wong S.-K."/>
            <person name="Hamasaki K."/>
            <person name="Yoshizawa S."/>
        </authorList>
    </citation>
    <scope>NUCLEOTIDE SEQUENCE [LARGE SCALE GENOMIC DNA]</scope>
    <source>
        <strain evidence="2 3">4G11</strain>
    </source>
</reference>
<evidence type="ECO:0000313" key="3">
    <source>
        <dbReference type="Proteomes" id="UP000231516"/>
    </source>
</evidence>
<gene>
    <name evidence="2" type="ORF">BFP76_00515</name>
</gene>
<keyword evidence="1" id="KW-0812">Transmembrane</keyword>
<comment type="caution">
    <text evidence="2">The sequence shown here is derived from an EMBL/GenBank/DDBJ whole genome shotgun (WGS) entry which is preliminary data.</text>
</comment>
<dbReference type="EMBL" id="MDGM01000009">
    <property type="protein sequence ID" value="PIB25651.1"/>
    <property type="molecule type" value="Genomic_DNA"/>
</dbReference>
<protein>
    <submittedName>
        <fullName evidence="2">Uncharacterized protein</fullName>
    </submittedName>
</protein>
<dbReference type="AlphaFoldDB" id="A0A2G5K7Y8"/>
<evidence type="ECO:0000313" key="2">
    <source>
        <dbReference type="EMBL" id="PIB25651.1"/>
    </source>
</evidence>
<sequence>MIEIIAEIIVTFLGWTIYGSEENPRHPFWRNSVRTVAFLGAFISIASFLNILGDFEFPRVVVGFWAVCSLMVILVEYYIGSKKVCLAAFVVCAIWFIVGILTQM</sequence>
<feature type="transmembrane region" description="Helical" evidence="1">
    <location>
        <begin position="59"/>
        <end position="79"/>
    </location>
</feature>
<feature type="transmembrane region" description="Helical" evidence="1">
    <location>
        <begin position="84"/>
        <end position="102"/>
    </location>
</feature>
<dbReference type="OrthoDB" id="7866377at2"/>
<organism evidence="2 3">
    <name type="scientific">Paramylibacter kogurei</name>
    <dbReference type="NCBI Taxonomy" id="1889778"/>
    <lineage>
        <taxon>Bacteria</taxon>
        <taxon>Pseudomonadati</taxon>
        <taxon>Pseudomonadota</taxon>
        <taxon>Alphaproteobacteria</taxon>
        <taxon>Rhodobacterales</taxon>
        <taxon>Paracoccaceae</taxon>
        <taxon>Paramylibacter</taxon>
    </lineage>
</organism>
<keyword evidence="3" id="KW-1185">Reference proteome</keyword>
<proteinExistence type="predicted"/>
<feature type="transmembrane region" description="Helical" evidence="1">
    <location>
        <begin position="35"/>
        <end position="53"/>
    </location>
</feature>